<reference evidence="4" key="1">
    <citation type="submission" date="2020-10" db="EMBL/GenBank/DDBJ databases">
        <authorList>
            <person name="Kikuchi T."/>
        </authorList>
    </citation>
    <scope>NUCLEOTIDE SEQUENCE</scope>
    <source>
        <strain evidence="4">NKZ352</strain>
    </source>
</reference>
<feature type="region of interest" description="Disordered" evidence="2">
    <location>
        <begin position="519"/>
        <end position="560"/>
    </location>
</feature>
<dbReference type="EMBL" id="CAJGYM010000337">
    <property type="protein sequence ID" value="CAD6200332.1"/>
    <property type="molecule type" value="Genomic_DNA"/>
</dbReference>
<dbReference type="GO" id="GO:0008270">
    <property type="term" value="F:zinc ion binding"/>
    <property type="evidence" value="ECO:0007669"/>
    <property type="project" value="UniProtKB-KW"/>
</dbReference>
<dbReference type="SUPFAM" id="SSF57756">
    <property type="entry name" value="Retrovirus zinc finger-like domains"/>
    <property type="match status" value="1"/>
</dbReference>
<keyword evidence="1" id="KW-0862">Zinc</keyword>
<feature type="non-terminal residue" evidence="4">
    <location>
        <position position="946"/>
    </location>
</feature>
<dbReference type="SMART" id="SM00343">
    <property type="entry name" value="ZnF_C2HC"/>
    <property type="match status" value="2"/>
</dbReference>
<evidence type="ECO:0000256" key="2">
    <source>
        <dbReference type="SAM" id="MobiDB-lite"/>
    </source>
</evidence>
<evidence type="ECO:0000313" key="5">
    <source>
        <dbReference type="Proteomes" id="UP000835052"/>
    </source>
</evidence>
<evidence type="ECO:0000259" key="3">
    <source>
        <dbReference type="PROSITE" id="PS50158"/>
    </source>
</evidence>
<evidence type="ECO:0000256" key="1">
    <source>
        <dbReference type="PROSITE-ProRule" id="PRU00047"/>
    </source>
</evidence>
<keyword evidence="1" id="KW-0479">Metal-binding</keyword>
<dbReference type="InterPro" id="IPR001878">
    <property type="entry name" value="Znf_CCHC"/>
</dbReference>
<keyword evidence="5" id="KW-1185">Reference proteome</keyword>
<dbReference type="Gene3D" id="2.40.70.10">
    <property type="entry name" value="Acid Proteases"/>
    <property type="match status" value="1"/>
</dbReference>
<dbReference type="InterPro" id="IPR008737">
    <property type="entry name" value="DUF1758"/>
</dbReference>
<dbReference type="GO" id="GO:0005737">
    <property type="term" value="C:cytoplasm"/>
    <property type="evidence" value="ECO:0007669"/>
    <property type="project" value="UniProtKB-ARBA"/>
</dbReference>
<dbReference type="InterPro" id="IPR005312">
    <property type="entry name" value="DUF1759"/>
</dbReference>
<feature type="compositionally biased region" description="Low complexity" evidence="2">
    <location>
        <begin position="635"/>
        <end position="649"/>
    </location>
</feature>
<protein>
    <recommendedName>
        <fullName evidence="3">CCHC-type domain-containing protein</fullName>
    </recommendedName>
</protein>
<feature type="region of interest" description="Disordered" evidence="2">
    <location>
        <begin position="161"/>
        <end position="265"/>
    </location>
</feature>
<gene>
    <name evidence="4" type="ORF">CAUJ_LOCUS16228</name>
</gene>
<dbReference type="PANTHER" id="PTHR47331">
    <property type="entry name" value="PHD-TYPE DOMAIN-CONTAINING PROTEIN"/>
    <property type="match status" value="1"/>
</dbReference>
<feature type="region of interest" description="Disordered" evidence="2">
    <location>
        <begin position="628"/>
        <end position="664"/>
    </location>
</feature>
<dbReference type="InterPro" id="IPR021109">
    <property type="entry name" value="Peptidase_aspartic_dom_sf"/>
</dbReference>
<dbReference type="GO" id="GO:0019899">
    <property type="term" value="F:enzyme binding"/>
    <property type="evidence" value="ECO:0007669"/>
    <property type="project" value="UniProtKB-ARBA"/>
</dbReference>
<dbReference type="GO" id="GO:0003676">
    <property type="term" value="F:nucleic acid binding"/>
    <property type="evidence" value="ECO:0007669"/>
    <property type="project" value="InterPro"/>
</dbReference>
<sequence length="946" mass="106338">MSSNLRRQISSAVNRLKNNLHEAAQLPKYAEIADFPREDLEELTEDLANVHVSLCNDYERIQSNHKKWSKLIDAHPEEASTQSIYIQDKGNYLDQAEQVRPILTNIADLLTKTRQLYESKFPDYEYDWPEILGPKTESISSSSRFPTPTPTNVVQTPVAVPHSTAQQPAPPLPPSPHSLPQPPPPPPSLPHFLQPPPPPPSLPHLLQPPPPPPSLPHFPQPPPLPPSLPHLPQSPPPPPSPLPPSQPPTLPHLWPQPSQPSSLPLTLQPQLQQTMPSVVTAPQYVHPSFGYVPVGSITMPTAPLQPMQYAPPSPRNNVLLPQIKLPTFDGDVLLYHEFRERFESLIGRQQYDANIKFHYLKCCLQGSAEELLRGIQTTDANYTIALELLDQTYGGELRTRQALIAEFQMLPSIKNSRSPRELQSFWQKLAALVRQLQVNGDDCNNSMTVAFIETKLPRHVLSRLYHAKAHRRSMSTTDLLQELYLIAQEELQIDLIFNNVGFQREHERDHRFTTTMTTNAMNRHQGPPPQRQSTATSYPVNREQSHKLPQQIDSRTTIKPPKGPCPLCNVRDAHWMKDCPSNPTVSDRRAAATRRRLCFRCLKQGHMTKDCQSERLCRSCQGSHHSLLCPRSKPNRSQSDSSSRPSFDQNRIDRRPERRPHRTHVHFNLASDVSDEESLAEVVHFPDDSDALAEVAHFPDDSDAPVFTLSTNEVSAPVSEVVSNVEKKLSEKSSNSVLMMSKKVRVLDVHGKSHSSMLFVDSGSNRSFISQKLAAKLRIEPIDTVTLNLQTFANEKKTLTTRRYNLSICLGSETVQVPVTEIDNIATLIVTADINTELHQDPFDIREFEFLDSVGRKVIDPDILIGLDTMAQVLGSKTTTMTLQNGLTLHQTKIGPIISGTETAVHVSQTAERIDRDGLLNHDLQAEYQELKDSLEKFWSLESIGV</sequence>
<comment type="caution">
    <text evidence="4">The sequence shown here is derived from an EMBL/GenBank/DDBJ whole genome shotgun (WGS) entry which is preliminary data.</text>
</comment>
<accession>A0A8S1HWJ6</accession>
<feature type="compositionally biased region" description="Polar residues" evidence="2">
    <location>
        <begin position="547"/>
        <end position="557"/>
    </location>
</feature>
<name>A0A8S1HWJ6_9PELO</name>
<feature type="compositionally biased region" description="Low complexity" evidence="2">
    <location>
        <begin position="251"/>
        <end position="265"/>
    </location>
</feature>
<dbReference type="Proteomes" id="UP000835052">
    <property type="component" value="Unassembled WGS sequence"/>
</dbReference>
<dbReference type="OrthoDB" id="5872949at2759"/>
<dbReference type="Pfam" id="PF05585">
    <property type="entry name" value="DUF1758"/>
    <property type="match status" value="1"/>
</dbReference>
<evidence type="ECO:0000313" key="4">
    <source>
        <dbReference type="EMBL" id="CAD6200332.1"/>
    </source>
</evidence>
<dbReference type="AlphaFoldDB" id="A0A8S1HWJ6"/>
<keyword evidence="1" id="KW-0863">Zinc-finger</keyword>
<organism evidence="4 5">
    <name type="scientific">Caenorhabditis auriculariae</name>
    <dbReference type="NCBI Taxonomy" id="2777116"/>
    <lineage>
        <taxon>Eukaryota</taxon>
        <taxon>Metazoa</taxon>
        <taxon>Ecdysozoa</taxon>
        <taxon>Nematoda</taxon>
        <taxon>Chromadorea</taxon>
        <taxon>Rhabditida</taxon>
        <taxon>Rhabditina</taxon>
        <taxon>Rhabditomorpha</taxon>
        <taxon>Rhabditoidea</taxon>
        <taxon>Rhabditidae</taxon>
        <taxon>Peloderinae</taxon>
        <taxon>Caenorhabditis</taxon>
    </lineage>
</organism>
<dbReference type="PROSITE" id="PS50158">
    <property type="entry name" value="ZF_CCHC"/>
    <property type="match status" value="1"/>
</dbReference>
<dbReference type="Pfam" id="PF03564">
    <property type="entry name" value="DUF1759"/>
    <property type="match status" value="1"/>
</dbReference>
<dbReference type="InterPro" id="IPR036875">
    <property type="entry name" value="Znf_CCHC_sf"/>
</dbReference>
<proteinExistence type="predicted"/>
<feature type="domain" description="CCHC-type" evidence="3">
    <location>
        <begin position="598"/>
        <end position="613"/>
    </location>
</feature>
<feature type="compositionally biased region" description="Pro residues" evidence="2">
    <location>
        <begin position="168"/>
        <end position="250"/>
    </location>
</feature>